<accession>A0A7R9J9H0</accession>
<dbReference type="EMBL" id="OE182795">
    <property type="protein sequence ID" value="CAD7574956.1"/>
    <property type="molecule type" value="Genomic_DNA"/>
</dbReference>
<dbReference type="AlphaFoldDB" id="A0A7R9J9H0"/>
<reference evidence="2" key="1">
    <citation type="submission" date="2020-11" db="EMBL/GenBank/DDBJ databases">
        <authorList>
            <person name="Tran Van P."/>
        </authorList>
    </citation>
    <scope>NUCLEOTIDE SEQUENCE</scope>
</reference>
<gene>
    <name evidence="2" type="ORF">TCMB3V08_LOCUS7558</name>
</gene>
<protein>
    <submittedName>
        <fullName evidence="2">(California timema) hypothetical protein</fullName>
    </submittedName>
</protein>
<evidence type="ECO:0000256" key="1">
    <source>
        <dbReference type="SAM" id="MobiDB-lite"/>
    </source>
</evidence>
<name>A0A7R9J9H0_TIMCA</name>
<proteinExistence type="predicted"/>
<evidence type="ECO:0000313" key="2">
    <source>
        <dbReference type="EMBL" id="CAD7574956.1"/>
    </source>
</evidence>
<organism evidence="2">
    <name type="scientific">Timema californicum</name>
    <name type="common">California timema</name>
    <name type="synonym">Walking stick</name>
    <dbReference type="NCBI Taxonomy" id="61474"/>
    <lineage>
        <taxon>Eukaryota</taxon>
        <taxon>Metazoa</taxon>
        <taxon>Ecdysozoa</taxon>
        <taxon>Arthropoda</taxon>
        <taxon>Hexapoda</taxon>
        <taxon>Insecta</taxon>
        <taxon>Pterygota</taxon>
        <taxon>Neoptera</taxon>
        <taxon>Polyneoptera</taxon>
        <taxon>Phasmatodea</taxon>
        <taxon>Timematodea</taxon>
        <taxon>Timematoidea</taxon>
        <taxon>Timematidae</taxon>
        <taxon>Timema</taxon>
    </lineage>
</organism>
<sequence length="136" mass="15169">MILLFRTRIDRNEPHLCGGRVENHQGPPPPVHPTETRTLISPSSAIELNTTSALANYATEAVIDVSRLRSTSTEPRRYRGHDDGAIRLTGQTEKHGVFKTSVSHSLACMTMFQSAMMPDRKGRIYVVQRPLLGSSW</sequence>
<feature type="region of interest" description="Disordered" evidence="1">
    <location>
        <begin position="16"/>
        <end position="35"/>
    </location>
</feature>